<gene>
    <name evidence="2" type="ORF">J2Z79_000558</name>
</gene>
<keyword evidence="1" id="KW-0732">Signal</keyword>
<organism evidence="2 3">
    <name type="scientific">Symbiobacterium terraclitae</name>
    <dbReference type="NCBI Taxonomy" id="557451"/>
    <lineage>
        <taxon>Bacteria</taxon>
        <taxon>Bacillati</taxon>
        <taxon>Bacillota</taxon>
        <taxon>Clostridia</taxon>
        <taxon>Eubacteriales</taxon>
        <taxon>Symbiobacteriaceae</taxon>
        <taxon>Symbiobacterium</taxon>
    </lineage>
</organism>
<dbReference type="InterPro" id="IPR022121">
    <property type="entry name" value="Peptidase_M73_camelysin"/>
</dbReference>
<feature type="chain" id="PRO_5045795711" evidence="1">
    <location>
        <begin position="25"/>
        <end position="171"/>
    </location>
</feature>
<sequence>MKKILMSLATVGALSALITGASFALFTAQTENINNTFSAGTVTLGNVALGSCDIGDPNNLAPGDSGSCTVNVTYSGSLEAFIGVQFSTEGALFEGSHPVTVSLSGGVGDHNGYYLLGKYDDGDTASVTADWSFPLAAGNEYQGASGTVNLKFVAVQARNNTDADGKPISWN</sequence>
<dbReference type="RefSeq" id="WP_209465333.1">
    <property type="nucleotide sequence ID" value="NZ_JAGGLG010000003.1"/>
</dbReference>
<proteinExistence type="predicted"/>
<name>A0ABS4JNS7_9FIRM</name>
<comment type="caution">
    <text evidence="2">The sequence shown here is derived from an EMBL/GenBank/DDBJ whole genome shotgun (WGS) entry which is preliminary data.</text>
</comment>
<dbReference type="Pfam" id="PF12389">
    <property type="entry name" value="Peptidase_M73"/>
    <property type="match status" value="1"/>
</dbReference>
<dbReference type="InterPro" id="IPR023833">
    <property type="entry name" value="Signal_pept_SipW-depend-type"/>
</dbReference>
<accession>A0ABS4JNS7</accession>
<reference evidence="2 3" key="1">
    <citation type="submission" date="2021-03" db="EMBL/GenBank/DDBJ databases">
        <title>Genomic Encyclopedia of Type Strains, Phase IV (KMG-IV): sequencing the most valuable type-strain genomes for metagenomic binning, comparative biology and taxonomic classification.</title>
        <authorList>
            <person name="Goeker M."/>
        </authorList>
    </citation>
    <scope>NUCLEOTIDE SEQUENCE [LARGE SCALE GENOMIC DNA]</scope>
    <source>
        <strain evidence="2 3">DSM 27138</strain>
    </source>
</reference>
<feature type="signal peptide" evidence="1">
    <location>
        <begin position="1"/>
        <end position="24"/>
    </location>
</feature>
<dbReference type="Proteomes" id="UP001519289">
    <property type="component" value="Unassembled WGS sequence"/>
</dbReference>
<dbReference type="EMBL" id="JAGGLG010000003">
    <property type="protein sequence ID" value="MBP2017184.1"/>
    <property type="molecule type" value="Genomic_DNA"/>
</dbReference>
<evidence type="ECO:0000313" key="2">
    <source>
        <dbReference type="EMBL" id="MBP2017184.1"/>
    </source>
</evidence>
<evidence type="ECO:0000256" key="1">
    <source>
        <dbReference type="SAM" id="SignalP"/>
    </source>
</evidence>
<evidence type="ECO:0000313" key="3">
    <source>
        <dbReference type="Proteomes" id="UP001519289"/>
    </source>
</evidence>
<keyword evidence="3" id="KW-1185">Reference proteome</keyword>
<dbReference type="NCBIfam" id="TIGR04088">
    <property type="entry name" value="cognate_SipW"/>
    <property type="match status" value="1"/>
</dbReference>
<protein>
    <submittedName>
        <fullName evidence="2">Ribosomally synthesized peptide with SipW-like signal peptide</fullName>
    </submittedName>
</protein>